<dbReference type="Proteomes" id="UP001601521">
    <property type="component" value="Unassembled WGS sequence"/>
</dbReference>
<name>A0ABW6NSY7_9NOCA</name>
<evidence type="ECO:0000313" key="1">
    <source>
        <dbReference type="EMBL" id="MFF0457521.1"/>
    </source>
</evidence>
<protein>
    <submittedName>
        <fullName evidence="1">Uncharacterized protein</fullName>
    </submittedName>
</protein>
<sequence>MWFEHQRIELNYQDDRVVAAHFAEAAAGFGATVTIDSDLRDDLPALPCRRLWT</sequence>
<organism evidence="1 2">
    <name type="scientific">Nocardia africana</name>
    <dbReference type="NCBI Taxonomy" id="134964"/>
    <lineage>
        <taxon>Bacteria</taxon>
        <taxon>Bacillati</taxon>
        <taxon>Actinomycetota</taxon>
        <taxon>Actinomycetes</taxon>
        <taxon>Mycobacteriales</taxon>
        <taxon>Nocardiaceae</taxon>
        <taxon>Nocardia</taxon>
    </lineage>
</organism>
<keyword evidence="2" id="KW-1185">Reference proteome</keyword>
<dbReference type="RefSeq" id="WP_387254760.1">
    <property type="nucleotide sequence ID" value="NZ_JBIALX010000016.1"/>
</dbReference>
<proteinExistence type="predicted"/>
<reference evidence="1 2" key="1">
    <citation type="submission" date="2024-10" db="EMBL/GenBank/DDBJ databases">
        <title>The Natural Products Discovery Center: Release of the First 8490 Sequenced Strains for Exploring Actinobacteria Biosynthetic Diversity.</title>
        <authorList>
            <person name="Kalkreuter E."/>
            <person name="Kautsar S.A."/>
            <person name="Yang D."/>
            <person name="Bader C.D."/>
            <person name="Teijaro C.N."/>
            <person name="Fluegel L."/>
            <person name="Davis C.M."/>
            <person name="Simpson J.R."/>
            <person name="Lauterbach L."/>
            <person name="Steele A.D."/>
            <person name="Gui C."/>
            <person name="Meng S."/>
            <person name="Li G."/>
            <person name="Viehrig K."/>
            <person name="Ye F."/>
            <person name="Su P."/>
            <person name="Kiefer A.F."/>
            <person name="Nichols A."/>
            <person name="Cepeda A.J."/>
            <person name="Yan W."/>
            <person name="Fan B."/>
            <person name="Jiang Y."/>
            <person name="Adhikari A."/>
            <person name="Zheng C.-J."/>
            <person name="Schuster L."/>
            <person name="Cowan T.M."/>
            <person name="Smanski M.J."/>
            <person name="Chevrette M.G."/>
            <person name="De Carvalho L.P.S."/>
            <person name="Shen B."/>
        </authorList>
    </citation>
    <scope>NUCLEOTIDE SEQUENCE [LARGE SCALE GENOMIC DNA]</scope>
    <source>
        <strain evidence="1 2">NPDC004550</strain>
    </source>
</reference>
<evidence type="ECO:0000313" key="2">
    <source>
        <dbReference type="Proteomes" id="UP001601521"/>
    </source>
</evidence>
<dbReference type="EMBL" id="JBIALX010000016">
    <property type="protein sequence ID" value="MFF0457521.1"/>
    <property type="molecule type" value="Genomic_DNA"/>
</dbReference>
<gene>
    <name evidence="1" type="ORF">ACFYTH_29510</name>
</gene>
<accession>A0ABW6NSY7</accession>
<comment type="caution">
    <text evidence="1">The sequence shown here is derived from an EMBL/GenBank/DDBJ whole genome shotgun (WGS) entry which is preliminary data.</text>
</comment>